<dbReference type="STRING" id="70667.A0A183STW2"/>
<evidence type="ECO:0000259" key="6">
    <source>
        <dbReference type="PROSITE" id="PS50026"/>
    </source>
</evidence>
<dbReference type="GO" id="GO:0005634">
    <property type="term" value="C:nucleus"/>
    <property type="evidence" value="ECO:0007669"/>
    <property type="project" value="TreeGrafter"/>
</dbReference>
<dbReference type="GO" id="GO:0016706">
    <property type="term" value="F:2-oxoglutarate-dependent dioxygenase activity"/>
    <property type="evidence" value="ECO:0007669"/>
    <property type="project" value="TreeGrafter"/>
</dbReference>
<dbReference type="GO" id="GO:0043565">
    <property type="term" value="F:sequence-specific DNA binding"/>
    <property type="evidence" value="ECO:0007669"/>
    <property type="project" value="TreeGrafter"/>
</dbReference>
<dbReference type="Proteomes" id="UP000275846">
    <property type="component" value="Unassembled WGS sequence"/>
</dbReference>
<comment type="catalytic activity">
    <reaction evidence="3">
        <text>L-lysyl-[protein] + 2-oxoglutarate + O2 = 4-hydroxy-L-lysyl-[protein] + succinate + CO2</text>
        <dbReference type="Rhea" id="RHEA:57156"/>
        <dbReference type="Rhea" id="RHEA-COMP:9752"/>
        <dbReference type="Rhea" id="RHEA-COMP:15084"/>
        <dbReference type="ChEBI" id="CHEBI:15379"/>
        <dbReference type="ChEBI" id="CHEBI:16526"/>
        <dbReference type="ChEBI" id="CHEBI:16810"/>
        <dbReference type="ChEBI" id="CHEBI:29969"/>
        <dbReference type="ChEBI" id="CHEBI:30031"/>
        <dbReference type="ChEBI" id="CHEBI:141495"/>
    </reaction>
</comment>
<evidence type="ECO:0000259" key="7">
    <source>
        <dbReference type="PROSITE" id="PS51184"/>
    </source>
</evidence>
<dbReference type="GO" id="GO:0005737">
    <property type="term" value="C:cytoplasm"/>
    <property type="evidence" value="ECO:0007669"/>
    <property type="project" value="TreeGrafter"/>
</dbReference>
<dbReference type="EMBL" id="UYSU01034248">
    <property type="protein sequence ID" value="VDL94045.1"/>
    <property type="molecule type" value="Genomic_DNA"/>
</dbReference>
<dbReference type="SMART" id="SM00209">
    <property type="entry name" value="TSP1"/>
    <property type="match status" value="1"/>
</dbReference>
<dbReference type="PANTHER" id="PTHR12480">
    <property type="entry name" value="ARGININE DEMETHYLASE AND LYSYL-HYDROXYLASE JMJD"/>
    <property type="match status" value="1"/>
</dbReference>
<dbReference type="InterPro" id="IPR001881">
    <property type="entry name" value="EGF-like_Ca-bd_dom"/>
</dbReference>
<evidence type="ECO:0000256" key="3">
    <source>
        <dbReference type="ARBA" id="ARBA00047762"/>
    </source>
</evidence>
<evidence type="ECO:0000256" key="5">
    <source>
        <dbReference type="PROSITE-ProRule" id="PRU00076"/>
    </source>
</evidence>
<dbReference type="InterPro" id="IPR036383">
    <property type="entry name" value="TSP1_rpt_sf"/>
</dbReference>
<sequence length="717" mass="82069">MDDGRVFEILRNLSLVPHLLEDCCEFCHPPGPAKPRNPCRYIDDLCGPFPCVRDPNNEVAGYACRCTKGYEPKSESNPTCVNVNECEDPFNTPCLNGGVCHDLVARTFVDLSGKERRFRCECRFGFTGTLCEKPPPPVVWSPWGEWSLCSVECGIGVRNRTRACPRPGECFGKEIQITVCAGRVLTCEDVETKIIDGKVTYIYRSETSMLKQSGIMWTPEDEAHLVDAFSWSEQQREVKYRGKDRGVRNESIAAWVCDVAKLLGLQDVTQHWTYQQLASVLSSSIRDEKKLDASQEDCASCTEVWEKGMEKVGSKTGDFRTTKAAFEVQDIGKFMQDGSLCVADCRRLEFGAHPTLNLSPSEYLSYWKSRKRHEDEQLLYLKDWHYFRGHEPALFFTTPVHFSSDWLNEFFAFRTDVDDDFKFVYAGPKGTWTPLHSDVYRSYSWSVNVVGVKRWWMFPPGEEKKLLSTQGHLPPDIRDRQFAFQDEDSDLPRCYCFDQFPGQAVFVPSGWYHEVLNLTDCVSINHNWINACNVTLVWNHLRQQLREVKTSTDDVKSTPGWAEACQDCLKAWEGWNYAEFFLLLKYVLLSRWMRLSGEGLREKLPQTALSSGAGLTSFRILELQVDTLLSDLAKASPDLVAHLRDTSRFSGLVDFLKQGILSAADSPDKVEEWIRRHDLLECVRTLKDMFADSDFLQLGLPQRMPLHWLWEEAGMMS</sequence>
<evidence type="ECO:0000256" key="4">
    <source>
        <dbReference type="ARBA" id="ARBA00082904"/>
    </source>
</evidence>
<comment type="similarity">
    <text evidence="2">Belongs to the JMJD6 family.</text>
</comment>
<feature type="domain" description="EGF-like" evidence="6">
    <location>
        <begin position="82"/>
        <end position="132"/>
    </location>
</feature>
<dbReference type="SUPFAM" id="SSF82895">
    <property type="entry name" value="TSP-1 type 1 repeat"/>
    <property type="match status" value="1"/>
</dbReference>
<dbReference type="InterPro" id="IPR050910">
    <property type="entry name" value="JMJD6_ArgDemeth/LysHydrox"/>
</dbReference>
<dbReference type="InterPro" id="IPR000742">
    <property type="entry name" value="EGF"/>
</dbReference>
<dbReference type="PROSITE" id="PS00022">
    <property type="entry name" value="EGF_1"/>
    <property type="match status" value="1"/>
</dbReference>
<protein>
    <recommendedName>
        <fullName evidence="4">Jumonji domain-containing protein 4</fullName>
    </recommendedName>
</protein>
<dbReference type="Pfam" id="PF02373">
    <property type="entry name" value="JmjC"/>
    <property type="match status" value="1"/>
</dbReference>
<dbReference type="CDD" id="cd00054">
    <property type="entry name" value="EGF_CA"/>
    <property type="match status" value="1"/>
</dbReference>
<comment type="caution">
    <text evidence="5">Lacks conserved residue(s) required for the propagation of feature annotation.</text>
</comment>
<dbReference type="SMART" id="SM00558">
    <property type="entry name" value="JmjC"/>
    <property type="match status" value="1"/>
</dbReference>
<organism evidence="10">
    <name type="scientific">Schistocephalus solidus</name>
    <name type="common">Tapeworm</name>
    <dbReference type="NCBI Taxonomy" id="70667"/>
    <lineage>
        <taxon>Eukaryota</taxon>
        <taxon>Metazoa</taxon>
        <taxon>Spiralia</taxon>
        <taxon>Lophotrochozoa</taxon>
        <taxon>Platyhelminthes</taxon>
        <taxon>Cestoda</taxon>
        <taxon>Eucestoda</taxon>
        <taxon>Diphyllobothriidea</taxon>
        <taxon>Diphyllobothriidae</taxon>
        <taxon>Schistocephalus</taxon>
    </lineage>
</organism>
<dbReference type="OrthoDB" id="10264738at2759"/>
<reference evidence="10" key="1">
    <citation type="submission" date="2016-06" db="UniProtKB">
        <authorList>
            <consortium name="WormBaseParasite"/>
        </authorList>
    </citation>
    <scope>IDENTIFICATION</scope>
</reference>
<dbReference type="InterPro" id="IPR003347">
    <property type="entry name" value="JmjC_dom"/>
</dbReference>
<dbReference type="InterPro" id="IPR000884">
    <property type="entry name" value="TSP1_rpt"/>
</dbReference>
<feature type="domain" description="JmjC" evidence="7">
    <location>
        <begin position="387"/>
        <end position="545"/>
    </location>
</feature>
<dbReference type="PROSITE" id="PS50026">
    <property type="entry name" value="EGF_3"/>
    <property type="match status" value="1"/>
</dbReference>
<dbReference type="GO" id="GO:0005509">
    <property type="term" value="F:calcium ion binding"/>
    <property type="evidence" value="ECO:0007669"/>
    <property type="project" value="InterPro"/>
</dbReference>
<accession>A0A183STW2</accession>
<dbReference type="PROSITE" id="PS51184">
    <property type="entry name" value="JMJC"/>
    <property type="match status" value="1"/>
</dbReference>
<feature type="disulfide bond" evidence="5">
    <location>
        <begin position="122"/>
        <end position="131"/>
    </location>
</feature>
<dbReference type="Pfam" id="PF00090">
    <property type="entry name" value="TSP_1"/>
    <property type="match status" value="1"/>
</dbReference>
<keyword evidence="1 5" id="KW-1015">Disulfide bond</keyword>
<dbReference type="WBParaSite" id="SSLN_0000795001-mRNA-1">
    <property type="protein sequence ID" value="SSLN_0000795001-mRNA-1"/>
    <property type="gene ID" value="SSLN_0000795001"/>
</dbReference>
<evidence type="ECO:0000313" key="10">
    <source>
        <dbReference type="WBParaSite" id="SSLN_0000795001-mRNA-1"/>
    </source>
</evidence>
<dbReference type="Gene3D" id="2.10.25.10">
    <property type="entry name" value="Laminin"/>
    <property type="match status" value="1"/>
</dbReference>
<dbReference type="AlphaFoldDB" id="A0A183STW2"/>
<evidence type="ECO:0000313" key="8">
    <source>
        <dbReference type="EMBL" id="VDL94045.1"/>
    </source>
</evidence>
<dbReference type="PROSITE" id="PS01186">
    <property type="entry name" value="EGF_2"/>
    <property type="match status" value="1"/>
</dbReference>
<evidence type="ECO:0000256" key="2">
    <source>
        <dbReference type="ARBA" id="ARBA00038068"/>
    </source>
</evidence>
<evidence type="ECO:0000313" key="9">
    <source>
        <dbReference type="Proteomes" id="UP000275846"/>
    </source>
</evidence>
<dbReference type="SMART" id="SM00179">
    <property type="entry name" value="EGF_CA"/>
    <property type="match status" value="2"/>
</dbReference>
<dbReference type="Gene3D" id="2.60.120.650">
    <property type="entry name" value="Cupin"/>
    <property type="match status" value="1"/>
</dbReference>
<keyword evidence="9" id="KW-1185">Reference proteome</keyword>
<dbReference type="PROSITE" id="PS50092">
    <property type="entry name" value="TSP1"/>
    <property type="match status" value="1"/>
</dbReference>
<dbReference type="Gene3D" id="2.20.100.10">
    <property type="entry name" value="Thrombospondin type-1 (TSP1) repeat"/>
    <property type="match status" value="1"/>
</dbReference>
<gene>
    <name evidence="8" type="ORF">SSLN_LOCUS7660</name>
</gene>
<dbReference type="PANTHER" id="PTHR12480:SF6">
    <property type="entry name" value="2-OXOGLUTARATE AND IRON-DEPENDENT OXYGENASE JMJD4"/>
    <property type="match status" value="1"/>
</dbReference>
<dbReference type="SMART" id="SM00181">
    <property type="entry name" value="EGF"/>
    <property type="match status" value="2"/>
</dbReference>
<reference evidence="8 9" key="2">
    <citation type="submission" date="2018-11" db="EMBL/GenBank/DDBJ databases">
        <authorList>
            <consortium name="Pathogen Informatics"/>
        </authorList>
    </citation>
    <scope>NUCLEOTIDE SEQUENCE [LARGE SCALE GENOMIC DNA]</scope>
    <source>
        <strain evidence="8 9">NST_G2</strain>
    </source>
</reference>
<evidence type="ECO:0000256" key="1">
    <source>
        <dbReference type="ARBA" id="ARBA00023157"/>
    </source>
</evidence>
<dbReference type="SUPFAM" id="SSF57196">
    <property type="entry name" value="EGF/Laminin"/>
    <property type="match status" value="1"/>
</dbReference>
<dbReference type="SUPFAM" id="SSF51197">
    <property type="entry name" value="Clavaminate synthase-like"/>
    <property type="match status" value="1"/>
</dbReference>
<proteinExistence type="inferred from homology"/>
<dbReference type="GO" id="GO:0045905">
    <property type="term" value="P:positive regulation of translational termination"/>
    <property type="evidence" value="ECO:0007669"/>
    <property type="project" value="TreeGrafter"/>
</dbReference>
<keyword evidence="5" id="KW-0245">EGF-like domain</keyword>
<name>A0A183STW2_SCHSO</name>